<dbReference type="PANTHER" id="PTHR32322:SF18">
    <property type="entry name" value="S-ADENOSYLMETHIONINE_S-ADENOSYLHOMOCYSTEINE TRANSPORTER"/>
    <property type="match status" value="1"/>
</dbReference>
<comment type="subcellular location">
    <subcellularLocation>
        <location evidence="1">Cell membrane</location>
        <topology evidence="1">Multi-pass membrane protein</topology>
    </subcellularLocation>
</comment>
<gene>
    <name evidence="9" type="ORF">QQS35_15335</name>
</gene>
<evidence type="ECO:0000256" key="5">
    <source>
        <dbReference type="ARBA" id="ARBA00022989"/>
    </source>
</evidence>
<dbReference type="EMBL" id="JASTZU010000048">
    <property type="protein sequence ID" value="MDL4841812.1"/>
    <property type="molecule type" value="Genomic_DNA"/>
</dbReference>
<protein>
    <submittedName>
        <fullName evidence="9">DMT family transporter</fullName>
    </submittedName>
</protein>
<keyword evidence="6 7" id="KW-0472">Membrane</keyword>
<dbReference type="PANTHER" id="PTHR32322">
    <property type="entry name" value="INNER MEMBRANE TRANSPORTER"/>
    <property type="match status" value="1"/>
</dbReference>
<evidence type="ECO:0000313" key="9">
    <source>
        <dbReference type="EMBL" id="MDL4841812.1"/>
    </source>
</evidence>
<evidence type="ECO:0000256" key="7">
    <source>
        <dbReference type="SAM" id="Phobius"/>
    </source>
</evidence>
<evidence type="ECO:0000256" key="1">
    <source>
        <dbReference type="ARBA" id="ARBA00004651"/>
    </source>
</evidence>
<feature type="transmembrane region" description="Helical" evidence="7">
    <location>
        <begin position="67"/>
        <end position="87"/>
    </location>
</feature>
<feature type="transmembrane region" description="Helical" evidence="7">
    <location>
        <begin position="93"/>
        <end position="114"/>
    </location>
</feature>
<sequence length="142" mass="16083">MKNPYFLLIFAMMLYAGNLLVGKPVSNEIPPITLTLFRYLIALLVIIPFGYREWKKNRVLWRREWKALISLAATGLVLFNILVYLALNYTTSVNAAIVESSTPVFALLIGFFVFKEYFTKVQLTGVILSLTGVFIVITKGID</sequence>
<keyword evidence="3" id="KW-1003">Cell membrane</keyword>
<reference evidence="9 10" key="1">
    <citation type="submission" date="2023-06" db="EMBL/GenBank/DDBJ databases">
        <title>Aquibacillus rhizosphaerae LR5S19.</title>
        <authorList>
            <person name="Sun J.-Q."/>
        </authorList>
    </citation>
    <scope>NUCLEOTIDE SEQUENCE [LARGE SCALE GENOMIC DNA]</scope>
    <source>
        <strain evidence="9 10">LR5S19</strain>
    </source>
</reference>
<comment type="caution">
    <text evidence="9">The sequence shown here is derived from an EMBL/GenBank/DDBJ whole genome shotgun (WGS) entry which is preliminary data.</text>
</comment>
<evidence type="ECO:0000256" key="2">
    <source>
        <dbReference type="ARBA" id="ARBA00007362"/>
    </source>
</evidence>
<evidence type="ECO:0000256" key="6">
    <source>
        <dbReference type="ARBA" id="ARBA00023136"/>
    </source>
</evidence>
<dbReference type="RefSeq" id="WP_285933093.1">
    <property type="nucleotide sequence ID" value="NZ_JASTZU010000048.1"/>
</dbReference>
<keyword evidence="4 7" id="KW-0812">Transmembrane</keyword>
<dbReference type="InterPro" id="IPR000620">
    <property type="entry name" value="EamA_dom"/>
</dbReference>
<keyword evidence="5 7" id="KW-1133">Transmembrane helix</keyword>
<feature type="transmembrane region" description="Helical" evidence="7">
    <location>
        <begin position="121"/>
        <end position="141"/>
    </location>
</feature>
<feature type="transmembrane region" description="Helical" evidence="7">
    <location>
        <begin position="32"/>
        <end position="51"/>
    </location>
</feature>
<keyword evidence="10" id="KW-1185">Reference proteome</keyword>
<proteinExistence type="inferred from homology"/>
<dbReference type="InterPro" id="IPR037185">
    <property type="entry name" value="EmrE-like"/>
</dbReference>
<dbReference type="InterPro" id="IPR050638">
    <property type="entry name" value="AA-Vitamin_Transporters"/>
</dbReference>
<evidence type="ECO:0000259" key="8">
    <source>
        <dbReference type="Pfam" id="PF00892"/>
    </source>
</evidence>
<evidence type="ECO:0000256" key="3">
    <source>
        <dbReference type="ARBA" id="ARBA00022475"/>
    </source>
</evidence>
<comment type="similarity">
    <text evidence="2">Belongs to the EamA transporter family.</text>
</comment>
<dbReference type="Pfam" id="PF00892">
    <property type="entry name" value="EamA"/>
    <property type="match status" value="1"/>
</dbReference>
<accession>A0ABT7L7H4</accession>
<evidence type="ECO:0000256" key="4">
    <source>
        <dbReference type="ARBA" id="ARBA00022692"/>
    </source>
</evidence>
<dbReference type="SUPFAM" id="SSF103481">
    <property type="entry name" value="Multidrug resistance efflux transporter EmrE"/>
    <property type="match status" value="1"/>
</dbReference>
<feature type="domain" description="EamA" evidence="8">
    <location>
        <begin position="5"/>
        <end position="137"/>
    </location>
</feature>
<dbReference type="Proteomes" id="UP001235343">
    <property type="component" value="Unassembled WGS sequence"/>
</dbReference>
<name>A0ABT7L7H4_9BACI</name>
<evidence type="ECO:0000313" key="10">
    <source>
        <dbReference type="Proteomes" id="UP001235343"/>
    </source>
</evidence>
<organism evidence="9 10">
    <name type="scientific">Aquibacillus rhizosphaerae</name>
    <dbReference type="NCBI Taxonomy" id="3051431"/>
    <lineage>
        <taxon>Bacteria</taxon>
        <taxon>Bacillati</taxon>
        <taxon>Bacillota</taxon>
        <taxon>Bacilli</taxon>
        <taxon>Bacillales</taxon>
        <taxon>Bacillaceae</taxon>
        <taxon>Aquibacillus</taxon>
    </lineage>
</organism>